<dbReference type="InterPro" id="IPR018968">
    <property type="entry name" value="Phasin"/>
</dbReference>
<dbReference type="Proteomes" id="UP000193570">
    <property type="component" value="Unassembled WGS sequence"/>
</dbReference>
<dbReference type="Pfam" id="PF09361">
    <property type="entry name" value="Phasin_2"/>
    <property type="match status" value="1"/>
</dbReference>
<accession>A0A1X6ZZ20</accession>
<evidence type="ECO:0000313" key="4">
    <source>
        <dbReference type="Proteomes" id="UP000193570"/>
    </source>
</evidence>
<feature type="compositionally biased region" description="Polar residues" evidence="1">
    <location>
        <begin position="104"/>
        <end position="116"/>
    </location>
</feature>
<name>A0A1X6ZZ20_9RHOB</name>
<evidence type="ECO:0000313" key="3">
    <source>
        <dbReference type="EMBL" id="SLN65809.1"/>
    </source>
</evidence>
<protein>
    <submittedName>
        <fullName evidence="3">Phasin protein</fullName>
    </submittedName>
</protein>
<dbReference type="OrthoDB" id="7875016at2"/>
<keyword evidence="4" id="KW-1185">Reference proteome</keyword>
<sequence length="142" mass="15039">MAKQTNRTAANDIQSLFDPKNYQDMLGTWSDYNARVTTLVVDAASKSSDVANDTAQEAFSNVRELASAKTDPAEYAKAYSTFAQKQMELFMRTAQSLGGIAQHTGQQSVDVASSAGQDMGAKVASKAEEAANTTKSAASKAS</sequence>
<dbReference type="EMBL" id="FWFK01000006">
    <property type="protein sequence ID" value="SLN65809.1"/>
    <property type="molecule type" value="Genomic_DNA"/>
</dbReference>
<feature type="domain" description="Phasin" evidence="2">
    <location>
        <begin position="23"/>
        <end position="114"/>
    </location>
</feature>
<dbReference type="RefSeq" id="WP_085793046.1">
    <property type="nucleotide sequence ID" value="NZ_FWFK01000006.1"/>
</dbReference>
<proteinExistence type="predicted"/>
<evidence type="ECO:0000256" key="1">
    <source>
        <dbReference type="SAM" id="MobiDB-lite"/>
    </source>
</evidence>
<organism evidence="3 4">
    <name type="scientific">Roseivivax jejudonensis</name>
    <dbReference type="NCBI Taxonomy" id="1529041"/>
    <lineage>
        <taxon>Bacteria</taxon>
        <taxon>Pseudomonadati</taxon>
        <taxon>Pseudomonadota</taxon>
        <taxon>Alphaproteobacteria</taxon>
        <taxon>Rhodobacterales</taxon>
        <taxon>Roseobacteraceae</taxon>
        <taxon>Roseivivax</taxon>
    </lineage>
</organism>
<feature type="compositionally biased region" description="Low complexity" evidence="1">
    <location>
        <begin position="130"/>
        <end position="142"/>
    </location>
</feature>
<dbReference type="AlphaFoldDB" id="A0A1X6ZZ20"/>
<feature type="region of interest" description="Disordered" evidence="1">
    <location>
        <begin position="104"/>
        <end position="142"/>
    </location>
</feature>
<gene>
    <name evidence="3" type="ORF">ROJ8625_03366</name>
</gene>
<reference evidence="3 4" key="1">
    <citation type="submission" date="2017-03" db="EMBL/GenBank/DDBJ databases">
        <authorList>
            <person name="Afonso C.L."/>
            <person name="Miller P.J."/>
            <person name="Scott M.A."/>
            <person name="Spackman E."/>
            <person name="Goraichik I."/>
            <person name="Dimitrov K.M."/>
            <person name="Suarez D.L."/>
            <person name="Swayne D.E."/>
        </authorList>
    </citation>
    <scope>NUCLEOTIDE SEQUENCE [LARGE SCALE GENOMIC DNA]</scope>
    <source>
        <strain evidence="3 4">CECT 8625</strain>
    </source>
</reference>
<evidence type="ECO:0000259" key="2">
    <source>
        <dbReference type="Pfam" id="PF09361"/>
    </source>
</evidence>